<evidence type="ECO:0008006" key="3">
    <source>
        <dbReference type="Google" id="ProtNLM"/>
    </source>
</evidence>
<evidence type="ECO:0000313" key="2">
    <source>
        <dbReference type="Proteomes" id="UP001174909"/>
    </source>
</evidence>
<dbReference type="PANTHER" id="PTHR35836">
    <property type="entry name" value="VCBS REPEAT-CONTAINING PROTEIN"/>
    <property type="match status" value="1"/>
</dbReference>
<dbReference type="SUPFAM" id="SSF69318">
    <property type="entry name" value="Integrin alpha N-terminal domain"/>
    <property type="match status" value="1"/>
</dbReference>
<dbReference type="Proteomes" id="UP001174909">
    <property type="component" value="Unassembled WGS sequence"/>
</dbReference>
<proteinExistence type="predicted"/>
<dbReference type="EMBL" id="CASHTH010000869">
    <property type="protein sequence ID" value="CAI8008587.1"/>
    <property type="molecule type" value="Genomic_DNA"/>
</dbReference>
<evidence type="ECO:0000313" key="1">
    <source>
        <dbReference type="EMBL" id="CAI8008587.1"/>
    </source>
</evidence>
<accession>A0AA35RCT6</accession>
<reference evidence="1" key="1">
    <citation type="submission" date="2023-03" db="EMBL/GenBank/DDBJ databases">
        <authorList>
            <person name="Steffen K."/>
            <person name="Cardenas P."/>
        </authorList>
    </citation>
    <scope>NUCLEOTIDE SEQUENCE</scope>
</reference>
<name>A0AA35RCT6_GEOBA</name>
<gene>
    <name evidence="1" type="ORF">GBAR_LOCUS5874</name>
</gene>
<sequence>MAPAEFGAYLVVPDGFLVPLKETGGIYLLKINCNGTTTTLASEPIEITKPKRSYFYHMVVWQDMNGDGLLDVVTARVNDPILLGKPSGQLIWLEQPKSEPLDNVPWTEHYLVVDGPETVFVLTDLNPSDDQYEVFAAQFFTKHLGLYVFAAKNNSLLYSRYLDETIGPAYMVEVVDLNDDGALDLLVTNHVGGEGGGVFGYEIPTDLRNGVFKRHTLAHGFPVTESGSNQFAPGFAYSFKPHISYTGKPYILVAGDGSQKAYLLTPSEADFSYNKTIIISAGGVVGSMGFGDIIGNDGWAEFFVPGYDGNTIFGYTFAPQ</sequence>
<dbReference type="InterPro" id="IPR028994">
    <property type="entry name" value="Integrin_alpha_N"/>
</dbReference>
<dbReference type="AlphaFoldDB" id="A0AA35RCT6"/>
<dbReference type="PANTHER" id="PTHR35836:SF1">
    <property type="entry name" value="VCBS REPEAT-CONTAINING PROTEIN"/>
    <property type="match status" value="1"/>
</dbReference>
<keyword evidence="2" id="KW-1185">Reference proteome</keyword>
<organism evidence="1 2">
    <name type="scientific">Geodia barretti</name>
    <name type="common">Barrett's horny sponge</name>
    <dbReference type="NCBI Taxonomy" id="519541"/>
    <lineage>
        <taxon>Eukaryota</taxon>
        <taxon>Metazoa</taxon>
        <taxon>Porifera</taxon>
        <taxon>Demospongiae</taxon>
        <taxon>Heteroscleromorpha</taxon>
        <taxon>Tetractinellida</taxon>
        <taxon>Astrophorina</taxon>
        <taxon>Geodiidae</taxon>
        <taxon>Geodia</taxon>
    </lineage>
</organism>
<comment type="caution">
    <text evidence="1">The sequence shown here is derived from an EMBL/GenBank/DDBJ whole genome shotgun (WGS) entry which is preliminary data.</text>
</comment>
<protein>
    <recommendedName>
        <fullName evidence="3">VCBS repeat-containing protein</fullName>
    </recommendedName>
</protein>